<dbReference type="HOGENOM" id="CLU_008681_0_4_4"/>
<evidence type="ECO:0000313" key="3">
    <source>
        <dbReference type="EMBL" id="AGX86428.1"/>
    </source>
</evidence>
<dbReference type="GO" id="GO:0016887">
    <property type="term" value="F:ATP hydrolysis activity"/>
    <property type="evidence" value="ECO:0007669"/>
    <property type="project" value="InterPro"/>
</dbReference>
<accession>U5N833</accession>
<sequence>MGMPGSVHRVYEAELHKKGYAPDAAQLRAVQVLDHCAQEWAVYLHKRSNVLRKWIHRPAVPHGVYLHGGVGRGKSFLMDCFYCAVPVRRKTRLHFHEFMREVHRELFALKGYANPLAVLAKHVASRYRLICFDEFHISDITDAMVLYRLLQALFAQGVGVVATSNYHPDALYPNGLNRERLLPAIAMLKERMTVLDVDAGIDYRARAFAGVRTFLTPLGPETARAMEHTFALLAEVQDEDPVLHIESRKVRALRRAGGVVWFDFATLCGGARSQIDYLELASRFHTVLLSDVPRLTKPMSSQARRLLWLVDVLYDRRVKLILSSAVPIEELCAEGIDMVEFQRTISRLWEMQTPAFLAAERREVDTSLTARA</sequence>
<evidence type="ECO:0000256" key="1">
    <source>
        <dbReference type="ARBA" id="ARBA00022741"/>
    </source>
</evidence>
<dbReference type="EMBL" id="CP004885">
    <property type="protein sequence ID" value="AGX86428.1"/>
    <property type="molecule type" value="Genomic_DNA"/>
</dbReference>
<dbReference type="eggNOG" id="COG1485">
    <property type="taxonomic scope" value="Bacteria"/>
</dbReference>
<evidence type="ECO:0000313" key="4">
    <source>
        <dbReference type="Proteomes" id="UP000017184"/>
    </source>
</evidence>
<dbReference type="KEGG" id="cbx:Cenrod_0304"/>
<dbReference type="InterPro" id="IPR027417">
    <property type="entry name" value="P-loop_NTPase"/>
</dbReference>
<dbReference type="GO" id="GO:0005737">
    <property type="term" value="C:cytoplasm"/>
    <property type="evidence" value="ECO:0007669"/>
    <property type="project" value="TreeGrafter"/>
</dbReference>
<dbReference type="SUPFAM" id="SSF52540">
    <property type="entry name" value="P-loop containing nucleoside triphosphate hydrolases"/>
    <property type="match status" value="1"/>
</dbReference>
<keyword evidence="4" id="KW-1185">Reference proteome</keyword>
<keyword evidence="2" id="KW-0067">ATP-binding</keyword>
<dbReference type="Proteomes" id="UP000017184">
    <property type="component" value="Chromosome"/>
</dbReference>
<dbReference type="Gene3D" id="3.40.50.300">
    <property type="entry name" value="P-loop containing nucleotide triphosphate hydrolases"/>
    <property type="match status" value="1"/>
</dbReference>
<evidence type="ECO:0000256" key="2">
    <source>
        <dbReference type="ARBA" id="ARBA00022840"/>
    </source>
</evidence>
<dbReference type="PANTHER" id="PTHR12169:SF6">
    <property type="entry name" value="AFG1-LIKE ATPASE"/>
    <property type="match status" value="1"/>
</dbReference>
<reference evidence="3 4" key="1">
    <citation type="journal article" date="2013" name="Genome Biol.">
        <title>Genomic analysis reveals key aspects of prokaryotic symbiosis in the phototrophic consortium "Chlorochromatium aggregatum".</title>
        <authorList>
            <person name="Liu Z."/>
            <person name="Muller J."/>
            <person name="Li T."/>
            <person name="Alvey R.M."/>
            <person name="Vogl K."/>
            <person name="Frigaard N.U."/>
            <person name="Rockwell N.C."/>
            <person name="Boyd E.S."/>
            <person name="Tomsho L.P."/>
            <person name="Schuster S.C."/>
            <person name="Henke P."/>
            <person name="Rohde M."/>
            <person name="Overmann J."/>
            <person name="Bryant D.A."/>
        </authorList>
    </citation>
    <scope>NUCLEOTIDE SEQUENCE [LARGE SCALE GENOMIC DNA]</scope>
    <source>
        <strain evidence="3">CR</strain>
    </source>
</reference>
<dbReference type="PANTHER" id="PTHR12169">
    <property type="entry name" value="ATPASE N2B"/>
    <property type="match status" value="1"/>
</dbReference>
<dbReference type="PATRIC" id="fig|946483.4.peg.304"/>
<proteinExistence type="predicted"/>
<name>U5N833_9BURK</name>
<dbReference type="GO" id="GO:0005524">
    <property type="term" value="F:ATP binding"/>
    <property type="evidence" value="ECO:0007669"/>
    <property type="project" value="UniProtKB-KW"/>
</dbReference>
<keyword evidence="1" id="KW-0547">Nucleotide-binding</keyword>
<protein>
    <submittedName>
        <fullName evidence="3">ATPase-like protein</fullName>
    </submittedName>
</protein>
<dbReference type="STRING" id="946483.Cenrod_0304"/>
<dbReference type="InterPro" id="IPR005654">
    <property type="entry name" value="ATPase_AFG1-like"/>
</dbReference>
<dbReference type="AlphaFoldDB" id="U5N833"/>
<organism evidence="3 4">
    <name type="scientific">Candidatus Symbiobacter mobilis CR</name>
    <dbReference type="NCBI Taxonomy" id="946483"/>
    <lineage>
        <taxon>Bacteria</taxon>
        <taxon>Pseudomonadati</taxon>
        <taxon>Pseudomonadota</taxon>
        <taxon>Betaproteobacteria</taxon>
        <taxon>Burkholderiales</taxon>
        <taxon>Comamonadaceae</taxon>
    </lineage>
</organism>
<dbReference type="Pfam" id="PF03969">
    <property type="entry name" value="AFG1_ATPase"/>
    <property type="match status" value="1"/>
</dbReference>
<dbReference type="NCBIfam" id="NF040713">
    <property type="entry name" value="ZapE"/>
    <property type="match status" value="1"/>
</dbReference>
<gene>
    <name evidence="3" type="ORF">Cenrod_0304</name>
</gene>